<proteinExistence type="predicted"/>
<gene>
    <name evidence="1" type="ORF">EVA_18970</name>
</gene>
<name>J9FZY7_9ZZZZ</name>
<organism evidence="1">
    <name type="scientific">gut metagenome</name>
    <dbReference type="NCBI Taxonomy" id="749906"/>
    <lineage>
        <taxon>unclassified sequences</taxon>
        <taxon>metagenomes</taxon>
        <taxon>organismal metagenomes</taxon>
    </lineage>
</organism>
<accession>J9FZY7</accession>
<sequence>MISTSVWSSLKTLTSRPRDCSSFRSTLKDSGIPGSGMLSPLMIAS</sequence>
<evidence type="ECO:0000313" key="1">
    <source>
        <dbReference type="EMBL" id="EJW92924.1"/>
    </source>
</evidence>
<dbReference type="AlphaFoldDB" id="J9FZY7"/>
<protein>
    <submittedName>
        <fullName evidence="1">Uncharacterized protein</fullName>
    </submittedName>
</protein>
<comment type="caution">
    <text evidence="1">The sequence shown here is derived from an EMBL/GenBank/DDBJ whole genome shotgun (WGS) entry which is preliminary data.</text>
</comment>
<reference evidence="1" key="1">
    <citation type="journal article" date="2012" name="PLoS ONE">
        <title>Gene sets for utilization of primary and secondary nutrition supplies in the distal gut of endangered iberian lynx.</title>
        <authorList>
            <person name="Alcaide M."/>
            <person name="Messina E."/>
            <person name="Richter M."/>
            <person name="Bargiela R."/>
            <person name="Peplies J."/>
            <person name="Huws S.A."/>
            <person name="Newbold C.J."/>
            <person name="Golyshin P.N."/>
            <person name="Simon M.A."/>
            <person name="Lopez G."/>
            <person name="Yakimov M.M."/>
            <person name="Ferrer M."/>
        </authorList>
    </citation>
    <scope>NUCLEOTIDE SEQUENCE</scope>
</reference>
<dbReference type="EMBL" id="AMCI01007263">
    <property type="protein sequence ID" value="EJW92924.1"/>
    <property type="molecule type" value="Genomic_DNA"/>
</dbReference>